<sequence>MTSPKLQARRLDLQRQLKKILAILNKEYLTVPNSEARLKIAVYLHKYIATLDQMKAIAALIWTMDTLLGDVHPRHCGPNSIYSLGLQYSNLVRSSPLCLKTQLDSAVDIPDPWDNRLSPNRCPLELLVHPGELREEEYTSGVDMILDADSVGELTRRLDLSIGETGISVHKSNPGLRCSSVLSRRLHEVGLQKLVDYHKSTPKTSRMPDLQYWYSDGRAFSRVSSSYMSFNGSSILLFWEGSPFTVYERRFAPSSSVNGKILFGVELEFYTAIKPDISSQPSLLIDPSPEDDRQIGNGSTNKRAGRIAEMITSKGRLALARSQVPPDTPGWRISLAKHGIVPIPGIDPVYQVWTVLPDYSVTNWEDWAGYAGVDGMEVVSPVLADIPTDWENVVDMLSILRNNFRQFVPNSCGFHIPDIGKCCISLSKCDFDSAVGTEYNGTVKFRFLEGTLDPELIADRVAAMSELEEHKGQKDRRGEHQGLLSRIEDTQINTLRNDLCQREISLPCLAAKKGVVQEPGTAQNPSNLEERLERKTKMHAHLPDARP</sequence>
<dbReference type="STRING" id="56646.A0A2L2TFD8"/>
<accession>A0A2L2TFD8</accession>
<dbReference type="Proteomes" id="UP000245910">
    <property type="component" value="Chromosome IIII"/>
</dbReference>
<feature type="compositionally biased region" description="Basic and acidic residues" evidence="1">
    <location>
        <begin position="528"/>
        <end position="547"/>
    </location>
</feature>
<dbReference type="AlphaFoldDB" id="A0A2L2TFD8"/>
<keyword evidence="3" id="KW-1185">Reference proteome</keyword>
<reference evidence="3" key="1">
    <citation type="submission" date="2014-10" db="EMBL/GenBank/DDBJ databases">
        <authorList>
            <person name="King R."/>
        </authorList>
    </citation>
    <scope>NUCLEOTIDE SEQUENCE [LARGE SCALE GENOMIC DNA]</scope>
    <source>
        <strain evidence="3">A3/5</strain>
    </source>
</reference>
<proteinExistence type="predicted"/>
<dbReference type="PANTHER" id="PTHR36847">
    <property type="entry name" value="AMIDOLIGASE ENZYME"/>
    <property type="match status" value="1"/>
</dbReference>
<protein>
    <submittedName>
        <fullName evidence="2">Uncharacterized protein</fullName>
    </submittedName>
</protein>
<name>A0A2L2TFD8_9HYPO</name>
<evidence type="ECO:0000256" key="1">
    <source>
        <dbReference type="SAM" id="MobiDB-lite"/>
    </source>
</evidence>
<evidence type="ECO:0000313" key="2">
    <source>
        <dbReference type="EMBL" id="CEI39047.1"/>
    </source>
</evidence>
<organism evidence="2 3">
    <name type="scientific">Fusarium venenatum</name>
    <dbReference type="NCBI Taxonomy" id="56646"/>
    <lineage>
        <taxon>Eukaryota</taxon>
        <taxon>Fungi</taxon>
        <taxon>Dikarya</taxon>
        <taxon>Ascomycota</taxon>
        <taxon>Pezizomycotina</taxon>
        <taxon>Sordariomycetes</taxon>
        <taxon>Hypocreomycetidae</taxon>
        <taxon>Hypocreales</taxon>
        <taxon>Nectriaceae</taxon>
        <taxon>Fusarium</taxon>
    </lineage>
</organism>
<evidence type="ECO:0000313" key="3">
    <source>
        <dbReference type="Proteomes" id="UP000245910"/>
    </source>
</evidence>
<dbReference type="PANTHER" id="PTHR36847:SF1">
    <property type="entry name" value="AMIDOLIGASE ENZYME"/>
    <property type="match status" value="1"/>
</dbReference>
<feature type="region of interest" description="Disordered" evidence="1">
    <location>
        <begin position="516"/>
        <end position="547"/>
    </location>
</feature>
<dbReference type="EMBL" id="LN649232">
    <property type="protein sequence ID" value="CEI39047.1"/>
    <property type="molecule type" value="Genomic_DNA"/>
</dbReference>